<accession>A0A8T0T6Z8</accession>
<dbReference type="InterPro" id="IPR042197">
    <property type="entry name" value="Apaf_helical"/>
</dbReference>
<dbReference type="PRINTS" id="PR00364">
    <property type="entry name" value="DISEASERSIST"/>
</dbReference>
<evidence type="ECO:0000313" key="6">
    <source>
        <dbReference type="EMBL" id="KAG2607512.1"/>
    </source>
</evidence>
<dbReference type="AlphaFoldDB" id="A0A8T0T6Z8"/>
<dbReference type="InterPro" id="IPR002182">
    <property type="entry name" value="NB-ARC"/>
</dbReference>
<dbReference type="InterPro" id="IPR027417">
    <property type="entry name" value="P-loop_NTPase"/>
</dbReference>
<proteinExistence type="predicted"/>
<evidence type="ECO:0000256" key="2">
    <source>
        <dbReference type="ARBA" id="ARBA00022821"/>
    </source>
</evidence>
<sequence length="825" mass="93890">MLLKGDKKRIYLLKSELERLISEYLMEPSDVGYPALSIEYWVNELTELAYNIDDCVDKLVHRYIDGSKITHICNRLREKLNPLRWLTNDFSEFRDRLRRAIQRYRNFHLDRWTFKPGILSDPPLLPLLDSGAPGLVDSSVEVLSGLLGDNEGARLKVVAIGGLGGVGKTTLAKEVYSKLRGQFECHAFVGASRRPDMRKLLTNLLLQVTDLINEIRAHLRYRKYFIIIDDLWPSSTWHIFNAAFPDGDHGSRILVTTEVDSVAQEWCDHNFKCVFNMEPLNDEASSELFLSRAFGNLSDFTVNQSEALRKIISVCRGLPLATITTASVLASQPCIMEQWKWQYTHYSSSIDWTTNPKLEGLKLVLCLNYNALPHRLKACKLYLCMYKEEYIILKDALVKQLVAEGFVSAIEGKDKEEVAGYYFDELVRRGMIQPVDIDHNDKVWSCTVHHLVLNLIRYESMGLNFVTVLDHSQTDIALAQKVRRLSLHFSNTEVAISNMELPHVRSLAFFGLSKCIPSFANFKILRVIILHLWPDHSEVIYDLTGISELYRLRVLQVSAYHLSVKLPKSMKHLKDLVTFEIEGRLSAVPHDIVLGKLKNLRSLTLDHMPSRTDCIGRGASSHEISCELSILRKLSILKIEVVELSSNDVDTLKKLPSLTALSLFVRTAPGGRIIFDKEDFLRLKYFKFMCTTVCVLFLEGAMLRLRRLKLGFNAIKTDQCSLVEAGFMHLSGLKEISQKVGDAGSDGSNKRALESVLVNTICKHPGSPVMNLKWVDWIFYGDKEKIMVVQKDTTLEKQDVITEEVSDEHGTPYFLVEDDKKGKSL</sequence>
<feature type="domain" description="Disease resistance protein winged helix" evidence="4">
    <location>
        <begin position="385"/>
        <end position="456"/>
    </location>
</feature>
<feature type="domain" description="Disease resistance R13L4/SHOC-2-like LRR" evidence="5">
    <location>
        <begin position="503"/>
        <end position="608"/>
    </location>
</feature>
<dbReference type="InterPro" id="IPR055414">
    <property type="entry name" value="LRR_R13L4/SHOC2-like"/>
</dbReference>
<evidence type="ECO:0000313" key="7">
    <source>
        <dbReference type="Proteomes" id="UP000823388"/>
    </source>
</evidence>
<dbReference type="FunFam" id="1.10.10.10:FF:000322">
    <property type="entry name" value="Probable disease resistance protein At1g63360"/>
    <property type="match status" value="1"/>
</dbReference>
<dbReference type="GO" id="GO:0009626">
    <property type="term" value="P:plant-type hypersensitive response"/>
    <property type="evidence" value="ECO:0007669"/>
    <property type="project" value="UniProtKB-ARBA"/>
</dbReference>
<comment type="caution">
    <text evidence="6">The sequence shown here is derived from an EMBL/GenBank/DDBJ whole genome shotgun (WGS) entry which is preliminary data.</text>
</comment>
<protein>
    <submittedName>
        <fullName evidence="6">Uncharacterized protein</fullName>
    </submittedName>
</protein>
<dbReference type="Gene3D" id="1.10.10.10">
    <property type="entry name" value="Winged helix-like DNA-binding domain superfamily/Winged helix DNA-binding domain"/>
    <property type="match status" value="1"/>
</dbReference>
<dbReference type="PANTHER" id="PTHR23155">
    <property type="entry name" value="DISEASE RESISTANCE PROTEIN RP"/>
    <property type="match status" value="1"/>
</dbReference>
<keyword evidence="1" id="KW-0677">Repeat</keyword>
<dbReference type="InterPro" id="IPR044974">
    <property type="entry name" value="Disease_R_plants"/>
</dbReference>
<dbReference type="Pfam" id="PF23598">
    <property type="entry name" value="LRR_14"/>
    <property type="match status" value="2"/>
</dbReference>
<dbReference type="GO" id="GO:0043531">
    <property type="term" value="F:ADP binding"/>
    <property type="evidence" value="ECO:0007669"/>
    <property type="project" value="InterPro"/>
</dbReference>
<dbReference type="EMBL" id="CM029044">
    <property type="protein sequence ID" value="KAG2607512.1"/>
    <property type="molecule type" value="Genomic_DNA"/>
</dbReference>
<dbReference type="SUPFAM" id="SSF52058">
    <property type="entry name" value="L domain-like"/>
    <property type="match status" value="1"/>
</dbReference>
<dbReference type="InterPro" id="IPR036388">
    <property type="entry name" value="WH-like_DNA-bd_sf"/>
</dbReference>
<dbReference type="Pfam" id="PF00931">
    <property type="entry name" value="NB-ARC"/>
    <property type="match status" value="1"/>
</dbReference>
<dbReference type="InterPro" id="IPR058922">
    <property type="entry name" value="WHD_DRP"/>
</dbReference>
<evidence type="ECO:0000259" key="4">
    <source>
        <dbReference type="Pfam" id="PF23559"/>
    </source>
</evidence>
<keyword evidence="2" id="KW-0611">Plant defense</keyword>
<dbReference type="Gene3D" id="1.10.8.430">
    <property type="entry name" value="Helical domain of apoptotic protease-activating factors"/>
    <property type="match status" value="1"/>
</dbReference>
<dbReference type="GO" id="GO:0042742">
    <property type="term" value="P:defense response to bacterium"/>
    <property type="evidence" value="ECO:0007669"/>
    <property type="project" value="UniProtKB-ARBA"/>
</dbReference>
<dbReference type="Proteomes" id="UP000823388">
    <property type="component" value="Chromosome 4N"/>
</dbReference>
<evidence type="ECO:0000259" key="5">
    <source>
        <dbReference type="Pfam" id="PF23598"/>
    </source>
</evidence>
<evidence type="ECO:0000259" key="3">
    <source>
        <dbReference type="Pfam" id="PF00931"/>
    </source>
</evidence>
<dbReference type="PANTHER" id="PTHR23155:SF1228">
    <property type="entry name" value="NB-ARC DOMAIN CONTAINING PROTEIN, EXPRESSED"/>
    <property type="match status" value="1"/>
</dbReference>
<reference evidence="6" key="1">
    <citation type="submission" date="2020-05" db="EMBL/GenBank/DDBJ databases">
        <title>WGS assembly of Panicum virgatum.</title>
        <authorList>
            <person name="Lovell J.T."/>
            <person name="Jenkins J."/>
            <person name="Shu S."/>
            <person name="Juenger T.E."/>
            <person name="Schmutz J."/>
        </authorList>
    </citation>
    <scope>NUCLEOTIDE SEQUENCE</scope>
    <source>
        <strain evidence="6">AP13</strain>
    </source>
</reference>
<organism evidence="6 7">
    <name type="scientific">Panicum virgatum</name>
    <name type="common">Blackwell switchgrass</name>
    <dbReference type="NCBI Taxonomy" id="38727"/>
    <lineage>
        <taxon>Eukaryota</taxon>
        <taxon>Viridiplantae</taxon>
        <taxon>Streptophyta</taxon>
        <taxon>Embryophyta</taxon>
        <taxon>Tracheophyta</taxon>
        <taxon>Spermatophyta</taxon>
        <taxon>Magnoliopsida</taxon>
        <taxon>Liliopsida</taxon>
        <taxon>Poales</taxon>
        <taxon>Poaceae</taxon>
        <taxon>PACMAD clade</taxon>
        <taxon>Panicoideae</taxon>
        <taxon>Panicodae</taxon>
        <taxon>Paniceae</taxon>
        <taxon>Panicinae</taxon>
        <taxon>Panicum</taxon>
        <taxon>Panicum sect. Hiantes</taxon>
    </lineage>
</organism>
<dbReference type="InterPro" id="IPR032675">
    <property type="entry name" value="LRR_dom_sf"/>
</dbReference>
<keyword evidence="7" id="KW-1185">Reference proteome</keyword>
<feature type="domain" description="NB-ARC" evidence="3">
    <location>
        <begin position="141"/>
        <end position="295"/>
    </location>
</feature>
<dbReference type="GO" id="GO:0002758">
    <property type="term" value="P:innate immune response-activating signaling pathway"/>
    <property type="evidence" value="ECO:0007669"/>
    <property type="project" value="UniProtKB-ARBA"/>
</dbReference>
<name>A0A8T0T6Z8_PANVG</name>
<dbReference type="Pfam" id="PF23559">
    <property type="entry name" value="WHD_DRP"/>
    <property type="match status" value="1"/>
</dbReference>
<dbReference type="Gene3D" id="3.80.10.10">
    <property type="entry name" value="Ribonuclease Inhibitor"/>
    <property type="match status" value="1"/>
</dbReference>
<evidence type="ECO:0000256" key="1">
    <source>
        <dbReference type="ARBA" id="ARBA00022737"/>
    </source>
</evidence>
<dbReference type="SUPFAM" id="SSF52540">
    <property type="entry name" value="P-loop containing nucleoside triphosphate hydrolases"/>
    <property type="match status" value="1"/>
</dbReference>
<gene>
    <name evidence="6" type="ORF">PVAP13_4NG251000</name>
</gene>
<dbReference type="Gene3D" id="3.40.50.300">
    <property type="entry name" value="P-loop containing nucleotide triphosphate hydrolases"/>
    <property type="match status" value="1"/>
</dbReference>
<feature type="domain" description="Disease resistance R13L4/SHOC-2-like LRR" evidence="5">
    <location>
        <begin position="629"/>
        <end position="769"/>
    </location>
</feature>
<dbReference type="Gene3D" id="1.20.5.4130">
    <property type="match status" value="1"/>
</dbReference>